<dbReference type="STRING" id="635013.TherJR_2159"/>
<reference evidence="18 19" key="1">
    <citation type="submission" date="2010-05" db="EMBL/GenBank/DDBJ databases">
        <title>Complete sequence of Thermincola sp. JR.</title>
        <authorList>
            <consortium name="US DOE Joint Genome Institute"/>
            <person name="Lucas S."/>
            <person name="Copeland A."/>
            <person name="Lapidus A."/>
            <person name="Cheng J.-F."/>
            <person name="Bruce D."/>
            <person name="Goodwin L."/>
            <person name="Pitluck S."/>
            <person name="Chertkov O."/>
            <person name="Detter J.C."/>
            <person name="Han C."/>
            <person name="Tapia R."/>
            <person name="Land M."/>
            <person name="Hauser L."/>
            <person name="Kyrpides N."/>
            <person name="Mikhailova N."/>
            <person name="Hazen T.C."/>
            <person name="Woyke T."/>
        </authorList>
    </citation>
    <scope>NUCLEOTIDE SEQUENCE [LARGE SCALE GENOMIC DNA]</scope>
    <source>
        <strain evidence="18 19">JR</strain>
    </source>
</reference>
<dbReference type="PANTHER" id="PTHR43445:SF3">
    <property type="entry name" value="UDP-N-ACETYLMURAMATE--L-ALANINE LIGASE"/>
    <property type="match status" value="1"/>
</dbReference>
<evidence type="ECO:0000256" key="2">
    <source>
        <dbReference type="ARBA" id="ARBA00004752"/>
    </source>
</evidence>
<evidence type="ECO:0000313" key="18">
    <source>
        <dbReference type="EMBL" id="ADG83004.1"/>
    </source>
</evidence>
<dbReference type="GO" id="GO:0051301">
    <property type="term" value="P:cell division"/>
    <property type="evidence" value="ECO:0007669"/>
    <property type="project" value="UniProtKB-KW"/>
</dbReference>
<dbReference type="SUPFAM" id="SSF53244">
    <property type="entry name" value="MurD-like peptide ligases, peptide-binding domain"/>
    <property type="match status" value="1"/>
</dbReference>
<evidence type="ECO:0000256" key="13">
    <source>
        <dbReference type="ARBA" id="ARBA00047833"/>
    </source>
</evidence>
<dbReference type="AlphaFoldDB" id="D5X9A0"/>
<evidence type="ECO:0000256" key="4">
    <source>
        <dbReference type="ARBA" id="ARBA00022490"/>
    </source>
</evidence>
<comment type="catalytic activity">
    <reaction evidence="13 14">
        <text>UDP-N-acetyl-alpha-D-muramate + L-alanine + ATP = UDP-N-acetyl-alpha-D-muramoyl-L-alanine + ADP + phosphate + H(+)</text>
        <dbReference type="Rhea" id="RHEA:23372"/>
        <dbReference type="ChEBI" id="CHEBI:15378"/>
        <dbReference type="ChEBI" id="CHEBI:30616"/>
        <dbReference type="ChEBI" id="CHEBI:43474"/>
        <dbReference type="ChEBI" id="CHEBI:57972"/>
        <dbReference type="ChEBI" id="CHEBI:70757"/>
        <dbReference type="ChEBI" id="CHEBI:83898"/>
        <dbReference type="ChEBI" id="CHEBI:456216"/>
        <dbReference type="EC" id="6.3.2.8"/>
    </reaction>
</comment>
<evidence type="ECO:0000256" key="8">
    <source>
        <dbReference type="ARBA" id="ARBA00022840"/>
    </source>
</evidence>
<proteinExistence type="inferred from homology"/>
<comment type="function">
    <text evidence="14">Cell wall formation.</text>
</comment>
<keyword evidence="9 14" id="KW-0133">Cell shape</keyword>
<comment type="pathway">
    <text evidence="2 14">Cell wall biogenesis; peptidoglycan biosynthesis.</text>
</comment>
<dbReference type="PANTHER" id="PTHR43445">
    <property type="entry name" value="UDP-N-ACETYLMURAMATE--L-ALANINE LIGASE-RELATED"/>
    <property type="match status" value="1"/>
</dbReference>
<keyword evidence="10 14" id="KW-0573">Peptidoglycan synthesis</keyword>
<evidence type="ECO:0000256" key="12">
    <source>
        <dbReference type="ARBA" id="ARBA00023316"/>
    </source>
</evidence>
<dbReference type="NCBIfam" id="TIGR01082">
    <property type="entry name" value="murC"/>
    <property type="match status" value="1"/>
</dbReference>
<feature type="domain" description="Mur ligase N-terminal catalytic" evidence="15">
    <location>
        <begin position="8"/>
        <end position="106"/>
    </location>
</feature>
<dbReference type="InterPro" id="IPR036565">
    <property type="entry name" value="Mur-like_cat_sf"/>
</dbReference>
<keyword evidence="8 14" id="KW-0067">ATP-binding</keyword>
<evidence type="ECO:0000256" key="11">
    <source>
        <dbReference type="ARBA" id="ARBA00023306"/>
    </source>
</evidence>
<evidence type="ECO:0000256" key="3">
    <source>
        <dbReference type="ARBA" id="ARBA00012211"/>
    </source>
</evidence>
<dbReference type="Gene3D" id="3.40.50.720">
    <property type="entry name" value="NAD(P)-binding Rossmann-like Domain"/>
    <property type="match status" value="1"/>
</dbReference>
<dbReference type="EC" id="6.3.2.8" evidence="3 14"/>
<protein>
    <recommendedName>
        <fullName evidence="3 14">UDP-N-acetylmuramate--L-alanine ligase</fullName>
        <ecNumber evidence="3 14">6.3.2.8</ecNumber>
    </recommendedName>
    <alternativeName>
        <fullName evidence="14">UDP-N-acetylmuramoyl-L-alanine synthetase</fullName>
    </alternativeName>
</protein>
<dbReference type="InterPro" id="IPR004101">
    <property type="entry name" value="Mur_ligase_C"/>
</dbReference>
<evidence type="ECO:0000256" key="14">
    <source>
        <dbReference type="HAMAP-Rule" id="MF_00046"/>
    </source>
</evidence>
<dbReference type="HAMAP" id="MF_00046">
    <property type="entry name" value="MurC"/>
    <property type="match status" value="1"/>
</dbReference>
<feature type="domain" description="Mur ligase central" evidence="17">
    <location>
        <begin position="111"/>
        <end position="289"/>
    </location>
</feature>
<dbReference type="GO" id="GO:0008360">
    <property type="term" value="P:regulation of cell shape"/>
    <property type="evidence" value="ECO:0007669"/>
    <property type="project" value="UniProtKB-KW"/>
</dbReference>
<keyword evidence="5 14" id="KW-0436">Ligase</keyword>
<dbReference type="KEGG" id="tjr:TherJR_2159"/>
<evidence type="ECO:0000259" key="15">
    <source>
        <dbReference type="Pfam" id="PF01225"/>
    </source>
</evidence>
<evidence type="ECO:0000256" key="1">
    <source>
        <dbReference type="ARBA" id="ARBA00004496"/>
    </source>
</evidence>
<feature type="binding site" evidence="14">
    <location>
        <begin position="113"/>
        <end position="119"/>
    </location>
    <ligand>
        <name>ATP</name>
        <dbReference type="ChEBI" id="CHEBI:30616"/>
    </ligand>
</feature>
<evidence type="ECO:0000256" key="9">
    <source>
        <dbReference type="ARBA" id="ARBA00022960"/>
    </source>
</evidence>
<comment type="subcellular location">
    <subcellularLocation>
        <location evidence="1 14">Cytoplasm</location>
    </subcellularLocation>
</comment>
<dbReference type="UniPathway" id="UPA00219"/>
<dbReference type="GO" id="GO:0071555">
    <property type="term" value="P:cell wall organization"/>
    <property type="evidence" value="ECO:0007669"/>
    <property type="project" value="UniProtKB-KW"/>
</dbReference>
<dbReference type="GO" id="GO:0008763">
    <property type="term" value="F:UDP-N-acetylmuramate-L-alanine ligase activity"/>
    <property type="evidence" value="ECO:0007669"/>
    <property type="project" value="UniProtKB-UniRule"/>
</dbReference>
<keyword evidence="11 14" id="KW-0131">Cell cycle</keyword>
<dbReference type="InterPro" id="IPR050061">
    <property type="entry name" value="MurCDEF_pg_biosynth"/>
</dbReference>
<dbReference type="Proteomes" id="UP000002377">
    <property type="component" value="Chromosome"/>
</dbReference>
<accession>D5X9A0</accession>
<dbReference type="eggNOG" id="COG0773">
    <property type="taxonomic scope" value="Bacteria"/>
</dbReference>
<dbReference type="GO" id="GO:0009252">
    <property type="term" value="P:peptidoglycan biosynthetic process"/>
    <property type="evidence" value="ECO:0007669"/>
    <property type="project" value="UniProtKB-UniRule"/>
</dbReference>
<dbReference type="InterPro" id="IPR013221">
    <property type="entry name" value="Mur_ligase_cen"/>
</dbReference>
<dbReference type="GO" id="GO:0005524">
    <property type="term" value="F:ATP binding"/>
    <property type="evidence" value="ECO:0007669"/>
    <property type="project" value="UniProtKB-UniRule"/>
</dbReference>
<dbReference type="EMBL" id="CP002028">
    <property type="protein sequence ID" value="ADG83004.1"/>
    <property type="molecule type" value="Genomic_DNA"/>
</dbReference>
<feature type="domain" description="Mur ligase C-terminal" evidence="16">
    <location>
        <begin position="312"/>
        <end position="442"/>
    </location>
</feature>
<dbReference type="Pfam" id="PF01225">
    <property type="entry name" value="Mur_ligase"/>
    <property type="match status" value="1"/>
</dbReference>
<dbReference type="Pfam" id="PF08245">
    <property type="entry name" value="Mur_ligase_M"/>
    <property type="match status" value="1"/>
</dbReference>
<evidence type="ECO:0000259" key="17">
    <source>
        <dbReference type="Pfam" id="PF08245"/>
    </source>
</evidence>
<dbReference type="Gene3D" id="3.40.1190.10">
    <property type="entry name" value="Mur-like, catalytic domain"/>
    <property type="match status" value="1"/>
</dbReference>
<keyword evidence="19" id="KW-1185">Reference proteome</keyword>
<evidence type="ECO:0000256" key="7">
    <source>
        <dbReference type="ARBA" id="ARBA00022741"/>
    </source>
</evidence>
<dbReference type="RefSeq" id="WP_013121005.1">
    <property type="nucleotide sequence ID" value="NC_014152.1"/>
</dbReference>
<keyword evidence="12 14" id="KW-0961">Cell wall biogenesis/degradation</keyword>
<dbReference type="Pfam" id="PF02875">
    <property type="entry name" value="Mur_ligase_C"/>
    <property type="match status" value="1"/>
</dbReference>
<evidence type="ECO:0000313" key="19">
    <source>
        <dbReference type="Proteomes" id="UP000002377"/>
    </source>
</evidence>
<keyword evidence="7 14" id="KW-0547">Nucleotide-binding</keyword>
<dbReference type="InterPro" id="IPR000713">
    <property type="entry name" value="Mur_ligase_N"/>
</dbReference>
<evidence type="ECO:0000256" key="5">
    <source>
        <dbReference type="ARBA" id="ARBA00022598"/>
    </source>
</evidence>
<dbReference type="InterPro" id="IPR005758">
    <property type="entry name" value="UDP-N-AcMur_Ala_ligase_MurC"/>
</dbReference>
<evidence type="ECO:0000259" key="16">
    <source>
        <dbReference type="Pfam" id="PF02875"/>
    </source>
</evidence>
<dbReference type="OrthoDB" id="9804126at2"/>
<dbReference type="InterPro" id="IPR036615">
    <property type="entry name" value="Mur_ligase_C_dom_sf"/>
</dbReference>
<dbReference type="HOGENOM" id="CLU_028104_2_2_9"/>
<sequence length="459" mass="49902">MGKDQTQFHFIGIGGAGMSGLARILLQKGMRVSGSDIKSSRTFSQLKELGAKVYLGHSRENISEEIRVVVVSSAISPDNEELAEARKKGLKILHRGDVLAGLMAEKKGIAVAGAHGKTTTTSMIALVLEKNGLDPTVVVGGELFDIGSNAKLGKGEYLVAEADESDGSFLKLSPYIEVITNIEDDHLDYYGSTEKIDAAFQEFTEKIPDEGFCILCFNSPKVKVLADKLKKPFISYGIGVPAEYEGRNILCQGTQSSVDVFYRNEYLGKLRLNVPGEHNLANALAALAVGRLVGLSFEQVADALASFTGVGRRFQLIGQVKGITVVDDYAHHPTELKATLQAARKAGFARIISVFQPHRFTRTKFLYKQFGEAFHGPDIIIITEIYSAGEKPIAGVSAQLIIDEVKKHTTAPVYFLKTEEDILEFLLANTRSGDLVLTLGAGNIWAVGVELIRRLKEGK</sequence>
<dbReference type="SUPFAM" id="SSF51984">
    <property type="entry name" value="MurCD N-terminal domain"/>
    <property type="match status" value="1"/>
</dbReference>
<dbReference type="Gene3D" id="3.90.190.20">
    <property type="entry name" value="Mur ligase, C-terminal domain"/>
    <property type="match status" value="1"/>
</dbReference>
<dbReference type="SUPFAM" id="SSF53623">
    <property type="entry name" value="MurD-like peptide ligases, catalytic domain"/>
    <property type="match status" value="1"/>
</dbReference>
<gene>
    <name evidence="14" type="primary">murC</name>
    <name evidence="18" type="ordered locus">TherJR_2159</name>
</gene>
<name>D5X9A0_THEPJ</name>
<evidence type="ECO:0000256" key="6">
    <source>
        <dbReference type="ARBA" id="ARBA00022618"/>
    </source>
</evidence>
<dbReference type="GO" id="GO:0005737">
    <property type="term" value="C:cytoplasm"/>
    <property type="evidence" value="ECO:0007669"/>
    <property type="project" value="UniProtKB-SubCell"/>
</dbReference>
<keyword evidence="4 14" id="KW-0963">Cytoplasm</keyword>
<comment type="similarity">
    <text evidence="14">Belongs to the MurCDEF family.</text>
</comment>
<evidence type="ECO:0000256" key="10">
    <source>
        <dbReference type="ARBA" id="ARBA00022984"/>
    </source>
</evidence>
<keyword evidence="6 14" id="KW-0132">Cell division</keyword>
<organism evidence="18 19">
    <name type="scientific">Thermincola potens (strain JR)</name>
    <dbReference type="NCBI Taxonomy" id="635013"/>
    <lineage>
        <taxon>Bacteria</taxon>
        <taxon>Bacillati</taxon>
        <taxon>Bacillota</taxon>
        <taxon>Clostridia</taxon>
        <taxon>Eubacteriales</taxon>
        <taxon>Thermincolaceae</taxon>
        <taxon>Thermincola</taxon>
    </lineage>
</organism>